<organism evidence="2 4">
    <name type="scientific">Vagococcus xieshaowenii</name>
    <dbReference type="NCBI Taxonomy" id="2562451"/>
    <lineage>
        <taxon>Bacteria</taxon>
        <taxon>Bacillati</taxon>
        <taxon>Bacillota</taxon>
        <taxon>Bacilli</taxon>
        <taxon>Lactobacillales</taxon>
        <taxon>Enterococcaceae</taxon>
        <taxon>Vagococcus</taxon>
    </lineage>
</organism>
<name>A0AAJ5EEI7_9ENTE</name>
<gene>
    <name evidence="2" type="ORF">E4031_04785</name>
    <name evidence="1" type="ORF">E4Z98_02605</name>
</gene>
<dbReference type="EMBL" id="CP038865">
    <property type="protein sequence ID" value="QCA28258.1"/>
    <property type="molecule type" value="Genomic_DNA"/>
</dbReference>
<dbReference type="Proteomes" id="UP000296883">
    <property type="component" value="Chromosome"/>
</dbReference>
<dbReference type="RefSeq" id="WP_135254300.1">
    <property type="nucleotide sequence ID" value="NZ_CP038865.1"/>
</dbReference>
<keyword evidence="3" id="KW-1185">Reference proteome</keyword>
<dbReference type="Proteomes" id="UP000297725">
    <property type="component" value="Unassembled WGS sequence"/>
</dbReference>
<accession>A0AAJ5EEI7</accession>
<dbReference type="AlphaFoldDB" id="A0AAJ5EEI7"/>
<sequence length="85" mass="9680">MAKKLTSSGFAYVLEKERLDNYELLEAISEIEEDPTVVPKVIKLLLGKEQAQVLKDHVRDEKGFVPAEKMMAELQEIFETQAKNS</sequence>
<dbReference type="EMBL" id="SRHU01000018">
    <property type="protein sequence ID" value="TFZ41912.1"/>
    <property type="molecule type" value="Genomic_DNA"/>
</dbReference>
<evidence type="ECO:0000313" key="4">
    <source>
        <dbReference type="Proteomes" id="UP000297725"/>
    </source>
</evidence>
<reference evidence="2 4" key="1">
    <citation type="submission" date="2019-03" db="EMBL/GenBank/DDBJ databases">
        <title>Vagococcus sp. was isolated fron gut of Carduelis flavirostris.</title>
        <authorList>
            <person name="Ge Y."/>
        </authorList>
    </citation>
    <scope>NUCLEOTIDE SEQUENCE [LARGE SCALE GENOMIC DNA]</scope>
    <source>
        <strain evidence="2 4">CF-210</strain>
    </source>
</reference>
<evidence type="ECO:0000313" key="2">
    <source>
        <dbReference type="EMBL" id="TFZ41912.1"/>
    </source>
</evidence>
<proteinExistence type="predicted"/>
<evidence type="ECO:0000313" key="1">
    <source>
        <dbReference type="EMBL" id="QCA28258.1"/>
    </source>
</evidence>
<evidence type="ECO:0000313" key="3">
    <source>
        <dbReference type="Proteomes" id="UP000296883"/>
    </source>
</evidence>
<reference evidence="1 3" key="2">
    <citation type="journal article" date="2020" name="Int. J. Syst. Evol. Microbiol.">
        <title>Vagococcus xieshaowenii sp. nov., isolated from snow finch (Montifringilla taczanowskii) cloacal content.</title>
        <authorList>
            <person name="Ge Y."/>
            <person name="Yang J."/>
            <person name="Lai X.H."/>
            <person name="Zhang G."/>
            <person name="Jin D."/>
            <person name="Lu S."/>
            <person name="Wang B."/>
            <person name="Huang Y."/>
            <person name="Huang Y."/>
            <person name="Ren Z."/>
            <person name="Zhang X."/>
            <person name="Xu J."/>
        </authorList>
    </citation>
    <scope>NUCLEOTIDE SEQUENCE [LARGE SCALE GENOMIC DNA]</scope>
    <source>
        <strain evidence="1">Personal::cf-49</strain>
        <strain evidence="3">personal::cf-49</strain>
    </source>
</reference>
<evidence type="ECO:0008006" key="5">
    <source>
        <dbReference type="Google" id="ProtNLM"/>
    </source>
</evidence>
<protein>
    <recommendedName>
        <fullName evidence="5">Phage protein</fullName>
    </recommendedName>
</protein>